<dbReference type="InterPro" id="IPR015797">
    <property type="entry name" value="NUDIX_hydrolase-like_dom_sf"/>
</dbReference>
<dbReference type="EMBL" id="JABCKI010005988">
    <property type="protein sequence ID" value="KAG5636010.1"/>
    <property type="molecule type" value="Genomic_DNA"/>
</dbReference>
<dbReference type="PANTHER" id="PTHR21340:SF0">
    <property type="entry name" value="BIS(5'-NUCLEOSYL)-TETRAPHOSPHATASE [ASYMMETRICAL]"/>
    <property type="match status" value="1"/>
</dbReference>
<protein>
    <recommendedName>
        <fullName evidence="3">Nudix hydrolase domain-containing protein</fullName>
    </recommendedName>
</protein>
<evidence type="ECO:0000313" key="4">
    <source>
        <dbReference type="EMBL" id="KAG5636010.1"/>
    </source>
</evidence>
<evidence type="ECO:0000259" key="3">
    <source>
        <dbReference type="PROSITE" id="PS51462"/>
    </source>
</evidence>
<evidence type="ECO:0000256" key="2">
    <source>
        <dbReference type="SAM" id="MobiDB-lite"/>
    </source>
</evidence>
<dbReference type="GO" id="GO:0006167">
    <property type="term" value="P:AMP biosynthetic process"/>
    <property type="evidence" value="ECO:0007669"/>
    <property type="project" value="TreeGrafter"/>
</dbReference>
<reference evidence="4" key="2">
    <citation type="submission" date="2021-10" db="EMBL/GenBank/DDBJ databases">
        <title>Phylogenomics reveals ancestral predisposition of the termite-cultivated fungus Termitomyces towards a domesticated lifestyle.</title>
        <authorList>
            <person name="Auxier B."/>
            <person name="Grum-Grzhimaylo A."/>
            <person name="Cardenas M.E."/>
            <person name="Lodge J.D."/>
            <person name="Laessoe T."/>
            <person name="Pedersen O."/>
            <person name="Smith M.E."/>
            <person name="Kuyper T.W."/>
            <person name="Franco-Molano E.A."/>
            <person name="Baroni T.J."/>
            <person name="Aanen D.K."/>
        </authorList>
    </citation>
    <scope>NUCLEOTIDE SEQUENCE</scope>
    <source>
        <strain evidence="4">D49</strain>
    </source>
</reference>
<dbReference type="InterPro" id="IPR020084">
    <property type="entry name" value="NUDIX_hydrolase_CS"/>
</dbReference>
<dbReference type="Gene3D" id="3.90.79.10">
    <property type="entry name" value="Nucleoside Triphosphate Pyrophosphohydrolase"/>
    <property type="match status" value="1"/>
</dbReference>
<dbReference type="PANTHER" id="PTHR21340">
    <property type="entry name" value="DIADENOSINE 5,5-P1,P4-TETRAPHOSPHATE PYROPHOSPHOHYDROLASE MUTT"/>
    <property type="match status" value="1"/>
</dbReference>
<comment type="caution">
    <text evidence="4">The sequence shown here is derived from an EMBL/GenBank/DDBJ whole genome shotgun (WGS) entry which is preliminary data.</text>
</comment>
<gene>
    <name evidence="4" type="ORF">H0H81_009390</name>
</gene>
<dbReference type="SUPFAM" id="SSF55811">
    <property type="entry name" value="Nudix"/>
    <property type="match status" value="1"/>
</dbReference>
<feature type="domain" description="Nudix hydrolase" evidence="3">
    <location>
        <begin position="52"/>
        <end position="218"/>
    </location>
</feature>
<dbReference type="OrthoDB" id="276276at2759"/>
<dbReference type="CDD" id="cd02883">
    <property type="entry name" value="NUDIX_Hydrolase"/>
    <property type="match status" value="1"/>
</dbReference>
<dbReference type="InterPro" id="IPR051325">
    <property type="entry name" value="Nudix_hydrolase_domain"/>
</dbReference>
<dbReference type="PROSITE" id="PS51462">
    <property type="entry name" value="NUDIX"/>
    <property type="match status" value="1"/>
</dbReference>
<evidence type="ECO:0000313" key="5">
    <source>
        <dbReference type="Proteomes" id="UP000717328"/>
    </source>
</evidence>
<organism evidence="4 5">
    <name type="scientific">Sphagnurus paluster</name>
    <dbReference type="NCBI Taxonomy" id="117069"/>
    <lineage>
        <taxon>Eukaryota</taxon>
        <taxon>Fungi</taxon>
        <taxon>Dikarya</taxon>
        <taxon>Basidiomycota</taxon>
        <taxon>Agaricomycotina</taxon>
        <taxon>Agaricomycetes</taxon>
        <taxon>Agaricomycetidae</taxon>
        <taxon>Agaricales</taxon>
        <taxon>Tricholomatineae</taxon>
        <taxon>Lyophyllaceae</taxon>
        <taxon>Sphagnurus</taxon>
    </lineage>
</organism>
<sequence>MQRIESTQDKSQPSPPLRLVQNIMAWRSRQARPPLSKFSSPAVPNSGWSSQNFMLGAGMVIIQPSTHKIVVVYDTKQKYWFFPRGRKDAGESLEVTAIREAYEESGYQVEFLPLYTPSHAPPPPNERDFYTRPNTEPFYMTITSWAPGGKRKHGGEYLTSWYIGQIPKDAVHTPGTGMADEQNFKSYLLTYEEVMDRVTGNERHVLYYAWTVYLDTLRIEEDKRRRGSRSIRTSSDDNIAKDTRRDSRAPSA</sequence>
<feature type="region of interest" description="Disordered" evidence="2">
    <location>
        <begin position="224"/>
        <end position="252"/>
    </location>
</feature>
<dbReference type="GO" id="GO:0006754">
    <property type="term" value="P:ATP biosynthetic process"/>
    <property type="evidence" value="ECO:0007669"/>
    <property type="project" value="TreeGrafter"/>
</dbReference>
<keyword evidence="5" id="KW-1185">Reference proteome</keyword>
<dbReference type="AlphaFoldDB" id="A0A9P7FVG4"/>
<evidence type="ECO:0000256" key="1">
    <source>
        <dbReference type="ARBA" id="ARBA00022801"/>
    </source>
</evidence>
<reference evidence="4" key="1">
    <citation type="submission" date="2021-02" db="EMBL/GenBank/DDBJ databases">
        <authorList>
            <person name="Nieuwenhuis M."/>
            <person name="Van De Peppel L.J.J."/>
        </authorList>
    </citation>
    <scope>NUCLEOTIDE SEQUENCE</scope>
    <source>
        <strain evidence="4">D49</strain>
    </source>
</reference>
<dbReference type="Proteomes" id="UP000717328">
    <property type="component" value="Unassembled WGS sequence"/>
</dbReference>
<name>A0A9P7FVG4_9AGAR</name>
<dbReference type="GO" id="GO:0004081">
    <property type="term" value="F:bis(5'-nucleosyl)-tetraphosphatase (asymmetrical) activity"/>
    <property type="evidence" value="ECO:0007669"/>
    <property type="project" value="TreeGrafter"/>
</dbReference>
<proteinExistence type="predicted"/>
<keyword evidence="1" id="KW-0378">Hydrolase</keyword>
<dbReference type="InterPro" id="IPR000086">
    <property type="entry name" value="NUDIX_hydrolase_dom"/>
</dbReference>
<dbReference type="Pfam" id="PF00293">
    <property type="entry name" value="NUDIX"/>
    <property type="match status" value="1"/>
</dbReference>
<accession>A0A9P7FVG4</accession>
<dbReference type="PROSITE" id="PS00893">
    <property type="entry name" value="NUDIX_BOX"/>
    <property type="match status" value="1"/>
</dbReference>
<feature type="compositionally biased region" description="Basic and acidic residues" evidence="2">
    <location>
        <begin position="234"/>
        <end position="252"/>
    </location>
</feature>